<dbReference type="PANTHER" id="PTHR35205">
    <property type="entry name" value="NB-ARC AND TPR DOMAIN PROTEIN"/>
    <property type="match status" value="1"/>
</dbReference>
<keyword evidence="4" id="KW-1185">Reference proteome</keyword>
<dbReference type="Pfam" id="PF00931">
    <property type="entry name" value="NB-ARC"/>
    <property type="match status" value="1"/>
</dbReference>
<dbReference type="InterPro" id="IPR027417">
    <property type="entry name" value="P-loop_NTPase"/>
</dbReference>
<comment type="caution">
    <text evidence="3">The sequence shown here is derived from an EMBL/GenBank/DDBJ whole genome shotgun (WGS) entry which is preliminary data.</text>
</comment>
<evidence type="ECO:0000259" key="2">
    <source>
        <dbReference type="Pfam" id="PF25000"/>
    </source>
</evidence>
<gene>
    <name evidence="3" type="ORF">LTR16_001250</name>
</gene>
<dbReference type="PRINTS" id="PR00364">
    <property type="entry name" value="DISEASERSIST"/>
</dbReference>
<organism evidence="3 4">
    <name type="scientific">Cryomyces antarcticus</name>
    <dbReference type="NCBI Taxonomy" id="329879"/>
    <lineage>
        <taxon>Eukaryota</taxon>
        <taxon>Fungi</taxon>
        <taxon>Dikarya</taxon>
        <taxon>Ascomycota</taxon>
        <taxon>Pezizomycotina</taxon>
        <taxon>Dothideomycetes</taxon>
        <taxon>Dothideomycetes incertae sedis</taxon>
        <taxon>Cryomyces</taxon>
    </lineage>
</organism>
<dbReference type="Gene3D" id="3.40.50.300">
    <property type="entry name" value="P-loop containing nucleotide triphosphate hydrolases"/>
    <property type="match status" value="1"/>
</dbReference>
<dbReference type="PANTHER" id="PTHR35205:SF1">
    <property type="entry name" value="ZU5 DOMAIN-CONTAINING PROTEIN"/>
    <property type="match status" value="1"/>
</dbReference>
<feature type="domain" description="NB-ARC" evidence="1">
    <location>
        <begin position="130"/>
        <end position="265"/>
    </location>
</feature>
<name>A0ABR0LRY8_9PEZI</name>
<dbReference type="Pfam" id="PF25000">
    <property type="entry name" value="DUF7779"/>
    <property type="match status" value="1"/>
</dbReference>
<dbReference type="EMBL" id="JAVRRA010016472">
    <property type="protein sequence ID" value="KAK5201852.1"/>
    <property type="molecule type" value="Genomic_DNA"/>
</dbReference>
<feature type="domain" description="DUF7779" evidence="2">
    <location>
        <begin position="368"/>
        <end position="408"/>
    </location>
</feature>
<evidence type="ECO:0008006" key="5">
    <source>
        <dbReference type="Google" id="ProtNLM"/>
    </source>
</evidence>
<dbReference type="InterPro" id="IPR056681">
    <property type="entry name" value="DUF7779"/>
</dbReference>
<evidence type="ECO:0000259" key="1">
    <source>
        <dbReference type="Pfam" id="PF00931"/>
    </source>
</evidence>
<evidence type="ECO:0000313" key="4">
    <source>
        <dbReference type="Proteomes" id="UP001357485"/>
    </source>
</evidence>
<sequence>MTPGLESALLDVYTEMTCFCARTIKFFRSTPHRESPDLTHGTVLLTRPGFLLTSRWPEFNGDFKQTVRRLERLSQIVDGEAAAARLQTGVNKNTELLEAMEILAESNVHKDTLPCHCIPYQSNRHFFGREALLKKIRESLRPAEGTGLKSLVLHGLGGVGKTRLALQYANSSRAQFDAIFWIAADTIIKLRQSFLEVSRRLCLTLDDRDSQDAVVAVSKVKAWLDETRCRWLLVFDNVDDPEILSGVWPGDNSGSVLLTSRDSMVGFGSAASVCRVEPYDDDIGVSALLKLTGRDCEASSDQASATKIVQALGGLPLAINQISGFIVQQKIALEDFLPFYERNAAKINARKLPSGDYEHTLSNVWELAVARLSESSSTLQKILAFFDPDQIHESVLLEGAKESNSQELDFLRAEME</sequence>
<reference evidence="3 4" key="1">
    <citation type="submission" date="2023-08" db="EMBL/GenBank/DDBJ databases">
        <title>Black Yeasts Isolated from many extreme environments.</title>
        <authorList>
            <person name="Coleine C."/>
            <person name="Stajich J.E."/>
            <person name="Selbmann L."/>
        </authorList>
    </citation>
    <scope>NUCLEOTIDE SEQUENCE [LARGE SCALE GENOMIC DNA]</scope>
    <source>
        <strain evidence="3 4">CCFEE 536</strain>
    </source>
</reference>
<protein>
    <recommendedName>
        <fullName evidence="5">NB-ARC domain-containing protein</fullName>
    </recommendedName>
</protein>
<evidence type="ECO:0000313" key="3">
    <source>
        <dbReference type="EMBL" id="KAK5201852.1"/>
    </source>
</evidence>
<dbReference type="Proteomes" id="UP001357485">
    <property type="component" value="Unassembled WGS sequence"/>
</dbReference>
<dbReference type="InterPro" id="IPR002182">
    <property type="entry name" value="NB-ARC"/>
</dbReference>
<accession>A0ABR0LRY8</accession>
<proteinExistence type="predicted"/>
<dbReference type="SUPFAM" id="SSF52540">
    <property type="entry name" value="P-loop containing nucleoside triphosphate hydrolases"/>
    <property type="match status" value="1"/>
</dbReference>